<feature type="domain" description="AAA+ ATPase" evidence="3">
    <location>
        <begin position="24"/>
        <end position="209"/>
    </location>
</feature>
<gene>
    <name evidence="4" type="ORF">H0264_23520</name>
</gene>
<accession>A0A7D6V613</accession>
<evidence type="ECO:0000256" key="2">
    <source>
        <dbReference type="ARBA" id="ARBA00022840"/>
    </source>
</evidence>
<sequence>MAPIGREHAESVLREELRRTVSSHGGLVLVTGEAGIGKTALLTHVVSEFQAEALVLTGTAWSGDGVPGYWPWVQILRGLRTACCPEEWDGIVSGAGAALMLLIDPSGAADSGVAGVLPVARGESRPVLSHPANAPQAGGDQLFGIGDAVTTALVSAARRRPLVVVIDDLHRADAESIRLLTFVARHSWFERIALLAALRDTDLHSENELLRTAFAELWSTARTIELAGLPAADIAALAARATGRTVPADIAARMTALTGGNPFLAEQTARLWHSGSPMETLTPGVRETLEARLAPLPGQVVDVLTTAAFSGREFGIAVLQAAFEAGGPSAAEVPGALTVAERARLIQRPDEARAVFVHDLVRETLMARVDGSEARSRHEALIVALERVPREVSRATPGDLAHHAYAASDDATDDRALGYLLAAANDACGRMAPGEVAQHLARALTVFPVDQPARRAELELDLAAAWHSAGDLPGARRVYADVIRSARARSDAELFARAALGLHELGMPDPEGAAAQEIELIDAAHALYIAQRSAADPLAVRLLAAAARVRVHTGSSRRTTDSMATAETMSADALRLARRSGDGHALGLSLVARHDAIWRPGTAAERLALADEIHALGERSEDDDLRGQGFVLRIAALLELGDPRTHLEQAAFTAFADRSRLPRPRFMARSRAAALAVLAGRFDEAAQAMDSAYALGERIGEVDRLPLWLEQRWALALTARTAATDIHARYRELGGAYPIVPRLIEAARLLDPEGPLFGAGDDSAVTAGGPDRSSGDPVDVEARFATVRGGFDEVRALLETYPRHFHAGPLVALAYAAIVLDEPEPRKIAWDALWPLRGLWAVVAGGGAVYGPYSYWLGRLMAAQDPVAATTELESAVAAARRLRAAPWVAAAERASARMHSGGPRGEALRDHAAMEPSGAVFRLADGVWTLRFGGRTLHLPAAKGLRDLHTLVSHPGQEISALELAGGPGAAEVVRGARRLGADTVLDERAKAEYRRRLTHLDAEIERARELFDDGRAAAADAERAALLDELRRAAGLGGRTRLLGDDAERARKTVSARIRDSLRRIERGHPALGEHLRACVALGVVCRYEPQRDIRWTV</sequence>
<dbReference type="GO" id="GO:0005737">
    <property type="term" value="C:cytoplasm"/>
    <property type="evidence" value="ECO:0007669"/>
    <property type="project" value="TreeGrafter"/>
</dbReference>
<dbReference type="Proteomes" id="UP000515512">
    <property type="component" value="Chromosome"/>
</dbReference>
<dbReference type="InterPro" id="IPR003593">
    <property type="entry name" value="AAA+_ATPase"/>
</dbReference>
<dbReference type="PANTHER" id="PTHR16305">
    <property type="entry name" value="TESTICULAR SOLUBLE ADENYLYL CYCLASE"/>
    <property type="match status" value="1"/>
</dbReference>
<evidence type="ECO:0000259" key="3">
    <source>
        <dbReference type="SMART" id="SM00382"/>
    </source>
</evidence>
<dbReference type="KEGG" id="nhu:H0264_23520"/>
<evidence type="ECO:0000256" key="1">
    <source>
        <dbReference type="ARBA" id="ARBA00022741"/>
    </source>
</evidence>
<dbReference type="GO" id="GO:0004016">
    <property type="term" value="F:adenylate cyclase activity"/>
    <property type="evidence" value="ECO:0007669"/>
    <property type="project" value="TreeGrafter"/>
</dbReference>
<dbReference type="Pfam" id="PF13191">
    <property type="entry name" value="AAA_16"/>
    <property type="match status" value="1"/>
</dbReference>
<proteinExistence type="predicted"/>
<evidence type="ECO:0000313" key="4">
    <source>
        <dbReference type="EMBL" id="QLY28341.1"/>
    </source>
</evidence>
<dbReference type="AlphaFoldDB" id="A0A7D6V613"/>
<reference evidence="4 5" key="1">
    <citation type="submission" date="2020-07" db="EMBL/GenBank/DDBJ databases">
        <authorList>
            <person name="Zhuang K."/>
            <person name="Ran Y."/>
        </authorList>
    </citation>
    <scope>NUCLEOTIDE SEQUENCE [LARGE SCALE GENOMIC DNA]</scope>
    <source>
        <strain evidence="4 5">WCH-YHL-001</strain>
    </source>
</reference>
<dbReference type="InterPro" id="IPR027417">
    <property type="entry name" value="P-loop_NTPase"/>
</dbReference>
<protein>
    <submittedName>
        <fullName evidence="4">AAA family ATPase</fullName>
    </submittedName>
</protein>
<organism evidence="4 5">
    <name type="scientific">Nocardia huaxiensis</name>
    <dbReference type="NCBI Taxonomy" id="2755382"/>
    <lineage>
        <taxon>Bacteria</taxon>
        <taxon>Bacillati</taxon>
        <taxon>Actinomycetota</taxon>
        <taxon>Actinomycetes</taxon>
        <taxon>Mycobacteriales</taxon>
        <taxon>Nocardiaceae</taxon>
        <taxon>Nocardia</taxon>
    </lineage>
</organism>
<dbReference type="SUPFAM" id="SSF52540">
    <property type="entry name" value="P-loop containing nucleoside triphosphate hydrolases"/>
    <property type="match status" value="1"/>
</dbReference>
<dbReference type="RefSeq" id="WP_181579549.1">
    <property type="nucleotide sequence ID" value="NZ_CP059399.1"/>
</dbReference>
<name>A0A7D6V613_9NOCA</name>
<dbReference type="EMBL" id="CP059399">
    <property type="protein sequence ID" value="QLY28341.1"/>
    <property type="molecule type" value="Genomic_DNA"/>
</dbReference>
<dbReference type="InterPro" id="IPR041664">
    <property type="entry name" value="AAA_16"/>
</dbReference>
<dbReference type="SMART" id="SM00382">
    <property type="entry name" value="AAA"/>
    <property type="match status" value="1"/>
</dbReference>
<keyword evidence="2" id="KW-0067">ATP-binding</keyword>
<keyword evidence="1" id="KW-0547">Nucleotide-binding</keyword>
<dbReference type="PANTHER" id="PTHR16305:SF28">
    <property type="entry name" value="GUANYLATE CYCLASE DOMAIN-CONTAINING PROTEIN"/>
    <property type="match status" value="1"/>
</dbReference>
<keyword evidence="5" id="KW-1185">Reference proteome</keyword>
<dbReference type="GO" id="GO:0005524">
    <property type="term" value="F:ATP binding"/>
    <property type="evidence" value="ECO:0007669"/>
    <property type="project" value="UniProtKB-KW"/>
</dbReference>
<evidence type="ECO:0000313" key="5">
    <source>
        <dbReference type="Proteomes" id="UP000515512"/>
    </source>
</evidence>